<evidence type="ECO:0000259" key="1">
    <source>
        <dbReference type="PROSITE" id="PS51202"/>
    </source>
</evidence>
<dbReference type="InterPro" id="IPR036721">
    <property type="entry name" value="RCK_C_sf"/>
</dbReference>
<reference evidence="2 3" key="1">
    <citation type="submission" date="2019-03" db="EMBL/GenBank/DDBJ databases">
        <title>Genomic Encyclopedia of Type Strains, Phase IV (KMG-IV): sequencing the most valuable type-strain genomes for metagenomic binning, comparative biology and taxonomic classification.</title>
        <authorList>
            <person name="Goeker M."/>
        </authorList>
    </citation>
    <scope>NUCLEOTIDE SEQUENCE [LARGE SCALE GENOMIC DNA]</scope>
    <source>
        <strain evidence="2 3">DSM 44496</strain>
    </source>
</reference>
<dbReference type="PANTHER" id="PTHR30445:SF8">
    <property type="entry name" value="K(+)_H(+) ANTIPORTER SUBUNIT KHTT"/>
    <property type="match status" value="1"/>
</dbReference>
<feature type="domain" description="RCK C-terminal" evidence="1">
    <location>
        <begin position="97"/>
        <end position="181"/>
    </location>
</feature>
<dbReference type="PIRSF" id="PIRSF005028">
    <property type="entry name" value="KhtT"/>
    <property type="match status" value="1"/>
</dbReference>
<dbReference type="Pfam" id="PF02080">
    <property type="entry name" value="TrkA_C"/>
    <property type="match status" value="1"/>
</dbReference>
<dbReference type="PANTHER" id="PTHR30445">
    <property type="entry name" value="K(+)_H(+) ANTIPORTER SUBUNIT KHTT"/>
    <property type="match status" value="1"/>
</dbReference>
<dbReference type="AlphaFoldDB" id="A0A4R6PSH5"/>
<dbReference type="Pfam" id="PF25991">
    <property type="entry name" value="KhtT_N"/>
    <property type="match status" value="1"/>
</dbReference>
<dbReference type="InterPro" id="IPR058776">
    <property type="entry name" value="KhtT-like_N"/>
</dbReference>
<dbReference type="EMBL" id="SNXK01000001">
    <property type="protein sequence ID" value="TDP41147.1"/>
    <property type="molecule type" value="Genomic_DNA"/>
</dbReference>
<dbReference type="InterPro" id="IPR050144">
    <property type="entry name" value="AAE_transporter"/>
</dbReference>
<dbReference type="PROSITE" id="PS51202">
    <property type="entry name" value="RCK_C"/>
    <property type="match status" value="1"/>
</dbReference>
<accession>A0A4R6PSH5</accession>
<dbReference type="InterPro" id="IPR006037">
    <property type="entry name" value="RCK_C"/>
</dbReference>
<dbReference type="InterPro" id="IPR026278">
    <property type="entry name" value="KhtT"/>
</dbReference>
<keyword evidence="3" id="KW-1185">Reference proteome</keyword>
<dbReference type="Gene3D" id="3.30.70.1450">
    <property type="entry name" value="Regulator of K+ conductance, C-terminal domain"/>
    <property type="match status" value="1"/>
</dbReference>
<organism evidence="2 3">
    <name type="scientific">Nocardia ignorata</name>
    <dbReference type="NCBI Taxonomy" id="145285"/>
    <lineage>
        <taxon>Bacteria</taxon>
        <taxon>Bacillati</taxon>
        <taxon>Actinomycetota</taxon>
        <taxon>Actinomycetes</taxon>
        <taxon>Mycobacteriales</taxon>
        <taxon>Nocardiaceae</taxon>
        <taxon>Nocardia</taxon>
    </lineage>
</organism>
<comment type="caution">
    <text evidence="2">The sequence shown here is derived from an EMBL/GenBank/DDBJ whole genome shotgun (WGS) entry which is preliminary data.</text>
</comment>
<dbReference type="GO" id="GO:0006813">
    <property type="term" value="P:potassium ion transport"/>
    <property type="evidence" value="ECO:0007669"/>
    <property type="project" value="InterPro"/>
</dbReference>
<name>A0A4R6PSH5_NOCIG</name>
<evidence type="ECO:0000313" key="2">
    <source>
        <dbReference type="EMBL" id="TDP41147.1"/>
    </source>
</evidence>
<proteinExistence type="predicted"/>
<gene>
    <name evidence="2" type="ORF">DFR75_101245</name>
</gene>
<evidence type="ECO:0000313" key="3">
    <source>
        <dbReference type="Proteomes" id="UP000295087"/>
    </source>
</evidence>
<dbReference type="GO" id="GO:0008324">
    <property type="term" value="F:monoatomic cation transmembrane transporter activity"/>
    <property type="evidence" value="ECO:0007669"/>
    <property type="project" value="InterPro"/>
</dbReference>
<protein>
    <submittedName>
        <fullName evidence="2">TrkA domain protein</fullName>
    </submittedName>
</protein>
<dbReference type="Proteomes" id="UP000295087">
    <property type="component" value="Unassembled WGS sequence"/>
</dbReference>
<dbReference type="SUPFAM" id="SSF116726">
    <property type="entry name" value="TrkA C-terminal domain-like"/>
    <property type="match status" value="1"/>
</dbReference>
<sequence length="182" mass="18898">MGIVAGPARGWPHRRARSSYCVGVNIDVTPLPGIGVCKDFPLAEARRRIGVIEHRDGTVDLVVSRAGDAETKTSIPLSSTEIGVLAGLLGAPQVVQKKADSLGVDDLSTRQFAIDRGSPFDGRPLRDTAMRTRTKASVVAVVRAGEVTPSPGTDFVFVAGDLVVVVGTGKGLEAAGKLLDAG</sequence>